<accession>A0A9X5IRA7</accession>
<gene>
    <name evidence="3" type="ORF">HF995_00095</name>
</gene>
<feature type="transmembrane region" description="Helical" evidence="1">
    <location>
        <begin position="41"/>
        <end position="72"/>
    </location>
</feature>
<name>A0A9X5IRA7_9MICO</name>
<feature type="domain" description="LiaF transmembrane" evidence="2">
    <location>
        <begin position="9"/>
        <end position="105"/>
    </location>
</feature>
<evidence type="ECO:0000313" key="3">
    <source>
        <dbReference type="EMBL" id="NKX91686.1"/>
    </source>
</evidence>
<evidence type="ECO:0000256" key="1">
    <source>
        <dbReference type="SAM" id="Phobius"/>
    </source>
</evidence>
<dbReference type="RefSeq" id="WP_168445820.1">
    <property type="nucleotide sequence ID" value="NZ_JAAXOW010000001.1"/>
</dbReference>
<evidence type="ECO:0000313" key="4">
    <source>
        <dbReference type="Proteomes" id="UP000774283"/>
    </source>
</evidence>
<reference evidence="3 4" key="1">
    <citation type="submission" date="2020-04" db="EMBL/GenBank/DDBJ databases">
        <title>MicrobeNet Type strains.</title>
        <authorList>
            <person name="Nicholson A.C."/>
        </authorList>
    </citation>
    <scope>NUCLEOTIDE SEQUENCE [LARGE SCALE GENOMIC DNA]</scope>
    <source>
        <strain evidence="3 4">ATCC BAA-789</strain>
    </source>
</reference>
<proteinExistence type="predicted"/>
<sequence>MRPSAQRALGVLLVAAAAFALLARAGVVDVSLGHLVRTWWPTVIVLVGVFGLVTAPRAWHGPAVLVLVGVILQSNRLGYPRMSLWELVVPLILLVAGLALITRGVRGPQGDPDVLSSLVIMGASNPRTASPAFRSGVFTAVMGGIEVDLRGAGVVEPAEVSVFTLWGGVEIKVPPTWSVTVRGLPLLGGWEDKTVRPVAPDAPRLVVNVIAIMGGLEVRN</sequence>
<keyword evidence="1" id="KW-0812">Transmembrane</keyword>
<keyword evidence="4" id="KW-1185">Reference proteome</keyword>
<evidence type="ECO:0000259" key="2">
    <source>
        <dbReference type="Pfam" id="PF22570"/>
    </source>
</evidence>
<feature type="transmembrane region" description="Helical" evidence="1">
    <location>
        <begin position="84"/>
        <end position="102"/>
    </location>
</feature>
<protein>
    <recommendedName>
        <fullName evidence="2">LiaF transmembrane domain-containing protein</fullName>
    </recommendedName>
</protein>
<dbReference type="InterPro" id="IPR054331">
    <property type="entry name" value="LiaF_TM"/>
</dbReference>
<keyword evidence="1" id="KW-0472">Membrane</keyword>
<organism evidence="3 4">
    <name type="scientific">Sanguibacter hominis ATCC BAA-789</name>
    <dbReference type="NCBI Taxonomy" id="1312740"/>
    <lineage>
        <taxon>Bacteria</taxon>
        <taxon>Bacillati</taxon>
        <taxon>Actinomycetota</taxon>
        <taxon>Actinomycetes</taxon>
        <taxon>Micrococcales</taxon>
        <taxon>Sanguibacteraceae</taxon>
        <taxon>Sanguibacter</taxon>
    </lineage>
</organism>
<comment type="caution">
    <text evidence="3">The sequence shown here is derived from an EMBL/GenBank/DDBJ whole genome shotgun (WGS) entry which is preliminary data.</text>
</comment>
<dbReference type="EMBL" id="JAAXOW010000001">
    <property type="protein sequence ID" value="NKX91686.1"/>
    <property type="molecule type" value="Genomic_DNA"/>
</dbReference>
<dbReference type="AlphaFoldDB" id="A0A9X5IRA7"/>
<dbReference type="Pfam" id="PF22570">
    <property type="entry name" value="LiaF-TM"/>
    <property type="match status" value="1"/>
</dbReference>
<dbReference type="PANTHER" id="PTHR40763:SF5">
    <property type="entry name" value="MEMBRANE PROTEIN"/>
    <property type="match status" value="1"/>
</dbReference>
<dbReference type="Proteomes" id="UP000774283">
    <property type="component" value="Unassembled WGS sequence"/>
</dbReference>
<dbReference type="PANTHER" id="PTHR40763">
    <property type="entry name" value="MEMBRANE PROTEIN-RELATED"/>
    <property type="match status" value="1"/>
</dbReference>
<keyword evidence="1" id="KW-1133">Transmembrane helix</keyword>